<dbReference type="InterPro" id="IPR036369">
    <property type="entry name" value="HIPIP_sf"/>
</dbReference>
<keyword evidence="2" id="KW-0004">4Fe-4S</keyword>
<evidence type="ECO:0000256" key="4">
    <source>
        <dbReference type="ARBA" id="ARBA00022982"/>
    </source>
</evidence>
<dbReference type="Proteomes" id="UP001279553">
    <property type="component" value="Unassembled WGS sequence"/>
</dbReference>
<dbReference type="AlphaFoldDB" id="A0AAW9DN06"/>
<evidence type="ECO:0000256" key="6">
    <source>
        <dbReference type="ARBA" id="ARBA00023014"/>
    </source>
</evidence>
<sequence length="84" mass="8906">MLKRRRVTLGLGGFVWLATTRLGVANNPASRQDAQYQAAPGPGGADCATCQFYLPAPNPALPGRCQLIAGPVGPRGYCDFYAPR</sequence>
<dbReference type="PROSITE" id="PS51373">
    <property type="entry name" value="HIPIP"/>
    <property type="match status" value="1"/>
</dbReference>
<feature type="domain" description="High potential iron-sulfur proteins family profile" evidence="7">
    <location>
        <begin position="17"/>
        <end position="84"/>
    </location>
</feature>
<gene>
    <name evidence="8" type="ORF">SIL87_04760</name>
</gene>
<evidence type="ECO:0000313" key="8">
    <source>
        <dbReference type="EMBL" id="MDX5930076.1"/>
    </source>
</evidence>
<reference evidence="8 9" key="1">
    <citation type="submission" date="2023-11" db="EMBL/GenBank/DDBJ databases">
        <title>MicrobeMod: A computational toolkit for identifying prokaryotic methylation and restriction-modification with nanopore sequencing.</title>
        <authorList>
            <person name="Crits-Christoph A."/>
            <person name="Kang S.C."/>
            <person name="Lee H."/>
            <person name="Ostrov N."/>
        </authorList>
    </citation>
    <scope>NUCLEOTIDE SEQUENCE [LARGE SCALE GENOMIC DNA]</scope>
    <source>
        <strain evidence="8 9">DSMZ 700</strain>
    </source>
</reference>
<keyword evidence="1" id="KW-0813">Transport</keyword>
<keyword evidence="4" id="KW-0249">Electron transport</keyword>
<keyword evidence="5" id="KW-0408">Iron</keyword>
<evidence type="ECO:0000259" key="7">
    <source>
        <dbReference type="PROSITE" id="PS51373"/>
    </source>
</evidence>
<evidence type="ECO:0000313" key="9">
    <source>
        <dbReference type="Proteomes" id="UP001279553"/>
    </source>
</evidence>
<dbReference type="GO" id="GO:0019646">
    <property type="term" value="P:aerobic electron transport chain"/>
    <property type="evidence" value="ECO:0007669"/>
    <property type="project" value="InterPro"/>
</dbReference>
<dbReference type="InterPro" id="IPR000170">
    <property type="entry name" value="High_potential_FeS_prot"/>
</dbReference>
<dbReference type="GO" id="GO:0046872">
    <property type="term" value="F:metal ion binding"/>
    <property type="evidence" value="ECO:0007669"/>
    <property type="project" value="UniProtKB-KW"/>
</dbReference>
<proteinExistence type="predicted"/>
<keyword evidence="3" id="KW-0479">Metal-binding</keyword>
<comment type="caution">
    <text evidence="8">The sequence shown here is derived from an EMBL/GenBank/DDBJ whole genome shotgun (WGS) entry which is preliminary data.</text>
</comment>
<dbReference type="GO" id="GO:0009055">
    <property type="term" value="F:electron transfer activity"/>
    <property type="evidence" value="ECO:0007669"/>
    <property type="project" value="InterPro"/>
</dbReference>
<dbReference type="EMBL" id="JAWXYB010000018">
    <property type="protein sequence ID" value="MDX5930076.1"/>
    <property type="molecule type" value="Genomic_DNA"/>
</dbReference>
<keyword evidence="6" id="KW-0411">Iron-sulfur</keyword>
<dbReference type="Gene3D" id="4.10.490.10">
    <property type="entry name" value="High potential iron-sulphur protein"/>
    <property type="match status" value="1"/>
</dbReference>
<organism evidence="8 9">
    <name type="scientific">Acidiphilium acidophilum</name>
    <name type="common">Thiobacillus acidophilus</name>
    <dbReference type="NCBI Taxonomy" id="76588"/>
    <lineage>
        <taxon>Bacteria</taxon>
        <taxon>Pseudomonadati</taxon>
        <taxon>Pseudomonadota</taxon>
        <taxon>Alphaproteobacteria</taxon>
        <taxon>Acetobacterales</taxon>
        <taxon>Acidocellaceae</taxon>
        <taxon>Acidiphilium</taxon>
    </lineage>
</organism>
<evidence type="ECO:0000256" key="2">
    <source>
        <dbReference type="ARBA" id="ARBA00022485"/>
    </source>
</evidence>
<name>A0AAW9DN06_ACIAO</name>
<keyword evidence="9" id="KW-1185">Reference proteome</keyword>
<dbReference type="SUPFAM" id="SSF57652">
    <property type="entry name" value="HIPIP (high potential iron protein)"/>
    <property type="match status" value="1"/>
</dbReference>
<dbReference type="GO" id="GO:0051539">
    <property type="term" value="F:4 iron, 4 sulfur cluster binding"/>
    <property type="evidence" value="ECO:0007669"/>
    <property type="project" value="UniProtKB-KW"/>
</dbReference>
<protein>
    <recommendedName>
        <fullName evidence="7">High potential iron-sulfur proteins family profile domain-containing protein</fullName>
    </recommendedName>
</protein>
<accession>A0AAW9DN06</accession>
<evidence type="ECO:0000256" key="3">
    <source>
        <dbReference type="ARBA" id="ARBA00022723"/>
    </source>
</evidence>
<dbReference type="RefSeq" id="WP_319613043.1">
    <property type="nucleotide sequence ID" value="NZ_JAWXYB010000018.1"/>
</dbReference>
<evidence type="ECO:0000256" key="1">
    <source>
        <dbReference type="ARBA" id="ARBA00022448"/>
    </source>
</evidence>
<evidence type="ECO:0000256" key="5">
    <source>
        <dbReference type="ARBA" id="ARBA00023004"/>
    </source>
</evidence>